<dbReference type="Proteomes" id="UP001295423">
    <property type="component" value="Unassembled WGS sequence"/>
</dbReference>
<feature type="compositionally biased region" description="Basic and acidic residues" evidence="1">
    <location>
        <begin position="179"/>
        <end position="188"/>
    </location>
</feature>
<organism evidence="2 3">
    <name type="scientific">Cylindrotheca closterium</name>
    <dbReference type="NCBI Taxonomy" id="2856"/>
    <lineage>
        <taxon>Eukaryota</taxon>
        <taxon>Sar</taxon>
        <taxon>Stramenopiles</taxon>
        <taxon>Ochrophyta</taxon>
        <taxon>Bacillariophyta</taxon>
        <taxon>Bacillariophyceae</taxon>
        <taxon>Bacillariophycidae</taxon>
        <taxon>Bacillariales</taxon>
        <taxon>Bacillariaceae</taxon>
        <taxon>Cylindrotheca</taxon>
    </lineage>
</organism>
<evidence type="ECO:0000256" key="1">
    <source>
        <dbReference type="SAM" id="MobiDB-lite"/>
    </source>
</evidence>
<accession>A0AAD2G0C3</accession>
<reference evidence="2" key="1">
    <citation type="submission" date="2023-08" db="EMBL/GenBank/DDBJ databases">
        <authorList>
            <person name="Audoor S."/>
            <person name="Bilcke G."/>
        </authorList>
    </citation>
    <scope>NUCLEOTIDE SEQUENCE</scope>
</reference>
<evidence type="ECO:0000313" key="2">
    <source>
        <dbReference type="EMBL" id="CAJ1959054.1"/>
    </source>
</evidence>
<evidence type="ECO:0000313" key="3">
    <source>
        <dbReference type="Proteomes" id="UP001295423"/>
    </source>
</evidence>
<feature type="compositionally biased region" description="Polar residues" evidence="1">
    <location>
        <begin position="193"/>
        <end position="213"/>
    </location>
</feature>
<keyword evidence="3" id="KW-1185">Reference proteome</keyword>
<feature type="compositionally biased region" description="Acidic residues" evidence="1">
    <location>
        <begin position="167"/>
        <end position="178"/>
    </location>
</feature>
<protein>
    <submittedName>
        <fullName evidence="2">Uncharacterized protein</fullName>
    </submittedName>
</protein>
<feature type="region of interest" description="Disordered" evidence="1">
    <location>
        <begin position="142"/>
        <end position="220"/>
    </location>
</feature>
<dbReference type="AlphaFoldDB" id="A0AAD2G0C3"/>
<proteinExistence type="predicted"/>
<name>A0AAD2G0C3_9STRA</name>
<sequence length="220" mass="24965">MVIAPIACAFNVTSGLIVNGICSYYEGIEETKRMKEQEEALRRSIRVELQRNRKEESRQKRKRDDDDSEIFELCLRAERRRKLLAKRIIASHQKSVESKNEVIQSDSLVDCLDEEDDEERVENKSRAVNKDNSLVTAKLDPISEKANLSDETETQTDIPQLGSLIDCLEDEENEEDVEETSHHDHRADDEESSLVTVSLDSIGDQENASSESLSLDAIAL</sequence>
<gene>
    <name evidence="2" type="ORF">CYCCA115_LOCUS17487</name>
</gene>
<comment type="caution">
    <text evidence="2">The sequence shown here is derived from an EMBL/GenBank/DDBJ whole genome shotgun (WGS) entry which is preliminary data.</text>
</comment>
<dbReference type="EMBL" id="CAKOGP040001980">
    <property type="protein sequence ID" value="CAJ1959054.1"/>
    <property type="molecule type" value="Genomic_DNA"/>
</dbReference>